<evidence type="ECO:0000256" key="1">
    <source>
        <dbReference type="SAM" id="MobiDB-lite"/>
    </source>
</evidence>
<evidence type="ECO:0000313" key="2">
    <source>
        <dbReference type="EMBL" id="TCZ63911.1"/>
    </source>
</evidence>
<comment type="caution">
    <text evidence="2">The sequence shown here is derived from an EMBL/GenBank/DDBJ whole genome shotgun (WGS) entry which is preliminary data.</text>
</comment>
<name>A0A4R4DPY1_9PROT</name>
<dbReference type="OrthoDB" id="5220at2"/>
<protein>
    <submittedName>
        <fullName evidence="2">DUF669 domain-containing protein</fullName>
    </submittedName>
</protein>
<sequence length="179" mass="19204">MAQLNQTFDASGVAPAAPLELLPPGRYAAQIVQSEMRATRAGNGQYLWLEMDVIEGSHQGRKIWDQINLVNPNQQTVEIAQRTLSAICHAVGQLQVSDSEQLHFHPLQVTLAVEPDSRDKHLPPQEQRKQNKVKGYAPLGGAATARPAAAPPAAAARPAAPPPRPAPTASATPPWRRAG</sequence>
<feature type="region of interest" description="Disordered" evidence="1">
    <location>
        <begin position="114"/>
        <end position="179"/>
    </location>
</feature>
<dbReference type="AlphaFoldDB" id="A0A4R4DPY1"/>
<dbReference type="Proteomes" id="UP000295023">
    <property type="component" value="Unassembled WGS sequence"/>
</dbReference>
<feature type="compositionally biased region" description="Low complexity" evidence="1">
    <location>
        <begin position="142"/>
        <end position="158"/>
    </location>
</feature>
<keyword evidence="3" id="KW-1185">Reference proteome</keyword>
<dbReference type="Pfam" id="PF05037">
    <property type="entry name" value="DUF669"/>
    <property type="match status" value="1"/>
</dbReference>
<evidence type="ECO:0000313" key="3">
    <source>
        <dbReference type="Proteomes" id="UP000295023"/>
    </source>
</evidence>
<proteinExistence type="predicted"/>
<dbReference type="InterPro" id="IPR007731">
    <property type="entry name" value="DUF669"/>
</dbReference>
<feature type="compositionally biased region" description="Basic and acidic residues" evidence="1">
    <location>
        <begin position="115"/>
        <end position="129"/>
    </location>
</feature>
<feature type="compositionally biased region" description="Low complexity" evidence="1">
    <location>
        <begin position="167"/>
        <end position="179"/>
    </location>
</feature>
<organism evidence="2 3">
    <name type="scientific">Roseicella aquatilis</name>
    <dbReference type="NCBI Taxonomy" id="2527868"/>
    <lineage>
        <taxon>Bacteria</taxon>
        <taxon>Pseudomonadati</taxon>
        <taxon>Pseudomonadota</taxon>
        <taxon>Alphaproteobacteria</taxon>
        <taxon>Acetobacterales</taxon>
        <taxon>Roseomonadaceae</taxon>
        <taxon>Roseicella</taxon>
    </lineage>
</organism>
<accession>A0A4R4DPY1</accession>
<dbReference type="RefSeq" id="WP_132286715.1">
    <property type="nucleotide sequence ID" value="NZ_SKBM01000006.1"/>
</dbReference>
<reference evidence="2 3" key="1">
    <citation type="submission" date="2019-03" db="EMBL/GenBank/DDBJ databases">
        <title>Paracraurococcus aquatilis NE82 genome sequence.</title>
        <authorList>
            <person name="Zhao Y."/>
            <person name="Du Z."/>
        </authorList>
    </citation>
    <scope>NUCLEOTIDE SEQUENCE [LARGE SCALE GENOMIC DNA]</scope>
    <source>
        <strain evidence="2 3">NE82</strain>
    </source>
</reference>
<dbReference type="EMBL" id="SKBM01000006">
    <property type="protein sequence ID" value="TCZ63911.1"/>
    <property type="molecule type" value="Genomic_DNA"/>
</dbReference>
<gene>
    <name evidence="2" type="ORF">EXY23_07965</name>
</gene>